<accession>A0A917CQA0</accession>
<feature type="transmembrane region" description="Helical" evidence="11">
    <location>
        <begin position="30"/>
        <end position="49"/>
    </location>
</feature>
<evidence type="ECO:0000256" key="10">
    <source>
        <dbReference type="ARBA" id="ARBA00023136"/>
    </source>
</evidence>
<evidence type="ECO:0000256" key="2">
    <source>
        <dbReference type="ARBA" id="ARBA00005551"/>
    </source>
</evidence>
<dbReference type="NCBIfam" id="TIGR00932">
    <property type="entry name" value="2a37"/>
    <property type="match status" value="1"/>
</dbReference>
<feature type="transmembrane region" description="Helical" evidence="11">
    <location>
        <begin position="176"/>
        <end position="197"/>
    </location>
</feature>
<feature type="transmembrane region" description="Helical" evidence="11">
    <location>
        <begin position="294"/>
        <end position="313"/>
    </location>
</feature>
<dbReference type="GO" id="GO:0015297">
    <property type="term" value="F:antiporter activity"/>
    <property type="evidence" value="ECO:0007669"/>
    <property type="project" value="UniProtKB-KW"/>
</dbReference>
<evidence type="ECO:0000256" key="9">
    <source>
        <dbReference type="ARBA" id="ARBA00023065"/>
    </source>
</evidence>
<feature type="transmembrane region" description="Helical" evidence="11">
    <location>
        <begin position="6"/>
        <end position="23"/>
    </location>
</feature>
<comment type="caution">
    <text evidence="13">The sequence shown here is derived from an EMBL/GenBank/DDBJ whole genome shotgun (WGS) entry which is preliminary data.</text>
</comment>
<evidence type="ECO:0000256" key="1">
    <source>
        <dbReference type="ARBA" id="ARBA00004127"/>
    </source>
</evidence>
<reference evidence="13" key="1">
    <citation type="journal article" date="2014" name="Int. J. Syst. Evol. Microbiol.">
        <title>Complete genome sequence of Corynebacterium casei LMG S-19264T (=DSM 44701T), isolated from a smear-ripened cheese.</title>
        <authorList>
            <consortium name="US DOE Joint Genome Institute (JGI-PGF)"/>
            <person name="Walter F."/>
            <person name="Albersmeier A."/>
            <person name="Kalinowski J."/>
            <person name="Ruckert C."/>
        </authorList>
    </citation>
    <scope>NUCLEOTIDE SEQUENCE</scope>
    <source>
        <strain evidence="13">CGMCC 1.12726</strain>
    </source>
</reference>
<keyword evidence="6 11" id="KW-0812">Transmembrane</keyword>
<dbReference type="Gene3D" id="1.20.1530.20">
    <property type="match status" value="1"/>
</dbReference>
<evidence type="ECO:0000256" key="6">
    <source>
        <dbReference type="ARBA" id="ARBA00022692"/>
    </source>
</evidence>
<dbReference type="GO" id="GO:0008324">
    <property type="term" value="F:monoatomic cation transmembrane transporter activity"/>
    <property type="evidence" value="ECO:0007669"/>
    <property type="project" value="InterPro"/>
</dbReference>
<feature type="transmembrane region" description="Helical" evidence="11">
    <location>
        <begin position="360"/>
        <end position="382"/>
    </location>
</feature>
<dbReference type="GO" id="GO:0006813">
    <property type="term" value="P:potassium ion transport"/>
    <property type="evidence" value="ECO:0007669"/>
    <property type="project" value="UniProtKB-KW"/>
</dbReference>
<dbReference type="GO" id="GO:1902600">
    <property type="term" value="P:proton transmembrane transport"/>
    <property type="evidence" value="ECO:0007669"/>
    <property type="project" value="InterPro"/>
</dbReference>
<evidence type="ECO:0000256" key="5">
    <source>
        <dbReference type="ARBA" id="ARBA00022538"/>
    </source>
</evidence>
<keyword evidence="8 11" id="KW-1133">Transmembrane helix</keyword>
<feature type="domain" description="RCK N-terminal" evidence="12">
    <location>
        <begin position="402"/>
        <end position="517"/>
    </location>
</feature>
<dbReference type="EMBL" id="BMFO01000003">
    <property type="protein sequence ID" value="GGF94206.1"/>
    <property type="molecule type" value="Genomic_DNA"/>
</dbReference>
<dbReference type="Pfam" id="PF02254">
    <property type="entry name" value="TrkA_N"/>
    <property type="match status" value="1"/>
</dbReference>
<feature type="transmembrane region" description="Helical" evidence="11">
    <location>
        <begin position="55"/>
        <end position="74"/>
    </location>
</feature>
<feature type="transmembrane region" description="Helical" evidence="11">
    <location>
        <begin position="114"/>
        <end position="135"/>
    </location>
</feature>
<dbReference type="Pfam" id="PF00999">
    <property type="entry name" value="Na_H_Exchanger"/>
    <property type="match status" value="1"/>
</dbReference>
<comment type="subcellular location">
    <subcellularLocation>
        <location evidence="1">Endomembrane system</location>
        <topology evidence="1">Multi-pass membrane protein</topology>
    </subcellularLocation>
</comment>
<keyword evidence="4" id="KW-0050">Antiport</keyword>
<dbReference type="FunFam" id="3.40.50.720:FF:000036">
    <property type="entry name" value="Glutathione-regulated potassium-efflux system protein KefB"/>
    <property type="match status" value="1"/>
</dbReference>
<dbReference type="Gene3D" id="3.40.50.720">
    <property type="entry name" value="NAD(P)-binding Rossmann-like Domain"/>
    <property type="match status" value="1"/>
</dbReference>
<proteinExistence type="inferred from homology"/>
<comment type="similarity">
    <text evidence="2">Belongs to the monovalent cation:proton antiporter 2 (CPA2) transporter (TC 2.A.37) family.</text>
</comment>
<evidence type="ECO:0000256" key="11">
    <source>
        <dbReference type="SAM" id="Phobius"/>
    </source>
</evidence>
<dbReference type="InterPro" id="IPR036291">
    <property type="entry name" value="NAD(P)-bd_dom_sf"/>
</dbReference>
<dbReference type="InterPro" id="IPR003148">
    <property type="entry name" value="RCK_N"/>
</dbReference>
<feature type="transmembrane region" description="Helical" evidence="11">
    <location>
        <begin position="325"/>
        <end position="344"/>
    </location>
</feature>
<dbReference type="PANTHER" id="PTHR46157:SF4">
    <property type="entry name" value="K(+) EFFLUX ANTIPORTER 3, CHLOROPLASTIC"/>
    <property type="match status" value="1"/>
</dbReference>
<sequence length="597" mass="64798">MAHSGLIDLLWFLLASVLAVPLFRRLGLSAVLGYLFVGLVLGPFGLRVISSPESMLTISEFGVMMMLFVIGLELSPTKLWQMRQRIFVAGSLQVGLSALGLFAVLRLFDLSWQSALILAVGLALSSTAVVLQLLAERKELAEPHGKSAFGILLFQDIVAIPLLAAIPLLGQSRASGGGFTGTMVLEAIGVLLLVVLLGRFAMRRLFRAVAWTQMREIFTATALLLVIGTGWLLHSVGLSMGLGAFLAGVLTADSEFRHEIEAQVDPFKGLLLGLFFISVGMTINLPVIAGEPGLILGGVAALLAIKALVLYALGLRQAGIGRRQALLLAGSMALGGEFAFVVFADSVKYGLIETVWRDRLVAVVGISIALTPFILIGLQALFKRNPEPEAAEPAYDAIEDSHPRVVIAGFGRMGQIVGRMLSARRIPFIALESSVDQVAMSRKFGSMIYFGDPSRLEVLRSAHVAQAELLIIAADNPEVNLKIARLARRHFPHLRVIARARNRQHAFRLMDLNVAAIRETLYSSVEIGKMAFIGLGMPQDEAERSAKLFLEHDEHILAEQYLVHDNEAALVASTEEAYRELEALFDADRKNRDGAQP</sequence>
<keyword evidence="10 11" id="KW-0472">Membrane</keyword>
<keyword evidence="14" id="KW-1185">Reference proteome</keyword>
<name>A0A917CQA0_9GAMM</name>
<feature type="transmembrane region" description="Helical" evidence="11">
    <location>
        <begin position="86"/>
        <end position="108"/>
    </location>
</feature>
<dbReference type="AlphaFoldDB" id="A0A917CQA0"/>
<protein>
    <submittedName>
        <fullName evidence="13">Potassium transporter</fullName>
    </submittedName>
</protein>
<feature type="transmembrane region" description="Helical" evidence="11">
    <location>
        <begin position="147"/>
        <end position="170"/>
    </location>
</feature>
<feature type="transmembrane region" description="Helical" evidence="11">
    <location>
        <begin position="269"/>
        <end position="288"/>
    </location>
</feature>
<evidence type="ECO:0000256" key="8">
    <source>
        <dbReference type="ARBA" id="ARBA00022989"/>
    </source>
</evidence>
<reference evidence="13" key="2">
    <citation type="submission" date="2020-09" db="EMBL/GenBank/DDBJ databases">
        <authorList>
            <person name="Sun Q."/>
            <person name="Zhou Y."/>
        </authorList>
    </citation>
    <scope>NUCLEOTIDE SEQUENCE</scope>
    <source>
        <strain evidence="13">CGMCC 1.12726</strain>
    </source>
</reference>
<dbReference type="RefSeq" id="WP_188449514.1">
    <property type="nucleotide sequence ID" value="NZ_BMFO01000003.1"/>
</dbReference>
<evidence type="ECO:0000256" key="4">
    <source>
        <dbReference type="ARBA" id="ARBA00022449"/>
    </source>
</evidence>
<keyword evidence="7" id="KW-0630">Potassium</keyword>
<dbReference type="InterPro" id="IPR006153">
    <property type="entry name" value="Cation/H_exchanger_TM"/>
</dbReference>
<keyword evidence="5" id="KW-0633">Potassium transport</keyword>
<evidence type="ECO:0000256" key="3">
    <source>
        <dbReference type="ARBA" id="ARBA00022448"/>
    </source>
</evidence>
<feature type="transmembrane region" description="Helical" evidence="11">
    <location>
        <begin position="217"/>
        <end position="234"/>
    </location>
</feature>
<dbReference type="PANTHER" id="PTHR46157">
    <property type="entry name" value="K(+) EFFLUX ANTIPORTER 3, CHLOROPLASTIC"/>
    <property type="match status" value="1"/>
</dbReference>
<keyword evidence="9" id="KW-0406">Ion transport</keyword>
<evidence type="ECO:0000256" key="7">
    <source>
        <dbReference type="ARBA" id="ARBA00022958"/>
    </source>
</evidence>
<dbReference type="Proteomes" id="UP000632858">
    <property type="component" value="Unassembled WGS sequence"/>
</dbReference>
<gene>
    <name evidence="13" type="primary">kefC</name>
    <name evidence="13" type="ORF">GCM10010960_14920</name>
</gene>
<dbReference type="InterPro" id="IPR004771">
    <property type="entry name" value="K/H_exchanger"/>
</dbReference>
<dbReference type="InterPro" id="IPR038770">
    <property type="entry name" value="Na+/solute_symporter_sf"/>
</dbReference>
<dbReference type="SUPFAM" id="SSF51735">
    <property type="entry name" value="NAD(P)-binding Rossmann-fold domains"/>
    <property type="match status" value="1"/>
</dbReference>
<dbReference type="GO" id="GO:0012505">
    <property type="term" value="C:endomembrane system"/>
    <property type="evidence" value="ECO:0007669"/>
    <property type="project" value="UniProtKB-SubCell"/>
</dbReference>
<evidence type="ECO:0000313" key="14">
    <source>
        <dbReference type="Proteomes" id="UP000632858"/>
    </source>
</evidence>
<keyword evidence="3" id="KW-0813">Transport</keyword>
<dbReference type="PROSITE" id="PS51201">
    <property type="entry name" value="RCK_N"/>
    <property type="match status" value="1"/>
</dbReference>
<evidence type="ECO:0000259" key="12">
    <source>
        <dbReference type="PROSITE" id="PS51201"/>
    </source>
</evidence>
<dbReference type="GO" id="GO:0005886">
    <property type="term" value="C:plasma membrane"/>
    <property type="evidence" value="ECO:0007669"/>
    <property type="project" value="TreeGrafter"/>
</dbReference>
<organism evidence="13 14">
    <name type="scientific">Arenimonas maotaiensis</name>
    <dbReference type="NCBI Taxonomy" id="1446479"/>
    <lineage>
        <taxon>Bacteria</taxon>
        <taxon>Pseudomonadati</taxon>
        <taxon>Pseudomonadota</taxon>
        <taxon>Gammaproteobacteria</taxon>
        <taxon>Lysobacterales</taxon>
        <taxon>Lysobacteraceae</taxon>
        <taxon>Arenimonas</taxon>
    </lineage>
</organism>
<evidence type="ECO:0000313" key="13">
    <source>
        <dbReference type="EMBL" id="GGF94206.1"/>
    </source>
</evidence>